<keyword evidence="1" id="KW-0436">Ligase</keyword>
<organism evidence="6 7">
    <name type="scientific">Planotetraspora thailandica</name>
    <dbReference type="NCBI Taxonomy" id="487172"/>
    <lineage>
        <taxon>Bacteria</taxon>
        <taxon>Bacillati</taxon>
        <taxon>Actinomycetota</taxon>
        <taxon>Actinomycetes</taxon>
        <taxon>Streptosporangiales</taxon>
        <taxon>Streptosporangiaceae</taxon>
        <taxon>Planotetraspora</taxon>
    </lineage>
</organism>
<proteinExistence type="predicted"/>
<dbReference type="GO" id="GO:0046872">
    <property type="term" value="F:metal ion binding"/>
    <property type="evidence" value="ECO:0007669"/>
    <property type="project" value="InterPro"/>
</dbReference>
<protein>
    <recommendedName>
        <fullName evidence="5">ATP-grasp domain-containing protein</fullName>
    </recommendedName>
</protein>
<dbReference type="Gene3D" id="3.40.50.20">
    <property type="match status" value="1"/>
</dbReference>
<dbReference type="SUPFAM" id="SSF56059">
    <property type="entry name" value="Glutathione synthetase ATP-binding domain-like"/>
    <property type="match status" value="1"/>
</dbReference>
<evidence type="ECO:0000313" key="6">
    <source>
        <dbReference type="EMBL" id="GII52760.1"/>
    </source>
</evidence>
<dbReference type="GO" id="GO:0016874">
    <property type="term" value="F:ligase activity"/>
    <property type="evidence" value="ECO:0007669"/>
    <property type="project" value="UniProtKB-KW"/>
</dbReference>
<dbReference type="InterPro" id="IPR011761">
    <property type="entry name" value="ATP-grasp"/>
</dbReference>
<evidence type="ECO:0000256" key="1">
    <source>
        <dbReference type="ARBA" id="ARBA00022598"/>
    </source>
</evidence>
<dbReference type="AlphaFoldDB" id="A0A8J3XU50"/>
<comment type="caution">
    <text evidence="6">The sequence shown here is derived from an EMBL/GenBank/DDBJ whole genome shotgun (WGS) entry which is preliminary data.</text>
</comment>
<evidence type="ECO:0000256" key="2">
    <source>
        <dbReference type="ARBA" id="ARBA00022741"/>
    </source>
</evidence>
<evidence type="ECO:0000256" key="3">
    <source>
        <dbReference type="ARBA" id="ARBA00022840"/>
    </source>
</evidence>
<evidence type="ECO:0000256" key="4">
    <source>
        <dbReference type="PROSITE-ProRule" id="PRU00409"/>
    </source>
</evidence>
<sequence length="390" mass="41501">MGRPYLARAHARGLRVAVLDSAEALSWPETRAALGPDDQGYAVAGADDEGWLVAAAAALRDGPVCGVVAFSEQHVRAAALLADELGLPGPGLRAVLTSRNKLVQRELFGRRNLAQPEYHLARSAEDAAAWAEGRYPVVAKPLSSSGSMGVQIVTDENELHTWCQENDSPKSFLVEGYLSGPEYSVEAVASAGEIVFWSVTEKITTEAPHFVELEHHVPAQVGGEEKSAIRSVLGEVAGALGMRSGIMHLELRLEPAGPHIMEVAVRTPGDYIMDVVQAATGVDLYDAVIAVACDDTPSVTATDDHIASVWFPAPEPGTVTSVSGVDRVQALEGVVNIEIDVAAGSVIHPLRSSMDRIGMVIYRAADRVALESLRKRIHDELVISVQPSSS</sequence>
<dbReference type="PROSITE" id="PS50975">
    <property type="entry name" value="ATP_GRASP"/>
    <property type="match status" value="1"/>
</dbReference>
<keyword evidence="3 4" id="KW-0067">ATP-binding</keyword>
<dbReference type="GO" id="GO:0005524">
    <property type="term" value="F:ATP binding"/>
    <property type="evidence" value="ECO:0007669"/>
    <property type="project" value="UniProtKB-UniRule"/>
</dbReference>
<feature type="domain" description="ATP-grasp" evidence="5">
    <location>
        <begin position="105"/>
        <end position="293"/>
    </location>
</feature>
<dbReference type="Gene3D" id="3.30.470.20">
    <property type="entry name" value="ATP-grasp fold, B domain"/>
    <property type="match status" value="1"/>
</dbReference>
<dbReference type="Pfam" id="PF18603">
    <property type="entry name" value="LAL_C2"/>
    <property type="match status" value="1"/>
</dbReference>
<evidence type="ECO:0000259" key="5">
    <source>
        <dbReference type="PROSITE" id="PS50975"/>
    </source>
</evidence>
<keyword evidence="2 4" id="KW-0547">Nucleotide-binding</keyword>
<reference evidence="6" key="1">
    <citation type="submission" date="2021-01" db="EMBL/GenBank/DDBJ databases">
        <title>Whole genome shotgun sequence of Planotetraspora thailandica NBRC 104271.</title>
        <authorList>
            <person name="Komaki H."/>
            <person name="Tamura T."/>
        </authorList>
    </citation>
    <scope>NUCLEOTIDE SEQUENCE</scope>
    <source>
        <strain evidence="6">NBRC 104271</strain>
    </source>
</reference>
<name>A0A8J3XU50_9ACTN</name>
<accession>A0A8J3XU50</accession>
<dbReference type="EMBL" id="BOOR01000007">
    <property type="protein sequence ID" value="GII52760.1"/>
    <property type="molecule type" value="Genomic_DNA"/>
</dbReference>
<dbReference type="InterPro" id="IPR052032">
    <property type="entry name" value="ATP-dep_AA_Ligase"/>
</dbReference>
<keyword evidence="7" id="KW-1185">Reference proteome</keyword>
<dbReference type="PANTHER" id="PTHR43585:SF2">
    <property type="entry name" value="ATP-GRASP ENZYME FSQD"/>
    <property type="match status" value="1"/>
</dbReference>
<dbReference type="Pfam" id="PF13535">
    <property type="entry name" value="ATP-grasp_4"/>
    <property type="match status" value="1"/>
</dbReference>
<dbReference type="PANTHER" id="PTHR43585">
    <property type="entry name" value="FUMIPYRROLE BIOSYNTHESIS PROTEIN C"/>
    <property type="match status" value="1"/>
</dbReference>
<evidence type="ECO:0000313" key="7">
    <source>
        <dbReference type="Proteomes" id="UP000605992"/>
    </source>
</evidence>
<dbReference type="InterPro" id="IPR040570">
    <property type="entry name" value="LAL_C2"/>
</dbReference>
<dbReference type="Proteomes" id="UP000605992">
    <property type="component" value="Unassembled WGS sequence"/>
</dbReference>
<gene>
    <name evidence="6" type="ORF">Pth03_11490</name>
</gene>